<accession>A0ABU1TBV0</accession>
<proteinExistence type="predicted"/>
<dbReference type="RefSeq" id="WP_310096214.1">
    <property type="nucleotide sequence ID" value="NZ_JAVDUU010000002.1"/>
</dbReference>
<evidence type="ECO:0008006" key="3">
    <source>
        <dbReference type="Google" id="ProtNLM"/>
    </source>
</evidence>
<protein>
    <recommendedName>
        <fullName evidence="3">Beta protein</fullName>
    </recommendedName>
</protein>
<gene>
    <name evidence="1" type="ORF">J2W55_002573</name>
</gene>
<evidence type="ECO:0000313" key="2">
    <source>
        <dbReference type="Proteomes" id="UP001247620"/>
    </source>
</evidence>
<comment type="caution">
    <text evidence="1">The sequence shown here is derived from an EMBL/GenBank/DDBJ whole genome shotgun (WGS) entry which is preliminary data.</text>
</comment>
<dbReference type="Pfam" id="PF14350">
    <property type="entry name" value="Beta_protein"/>
    <property type="match status" value="1"/>
</dbReference>
<evidence type="ECO:0000313" key="1">
    <source>
        <dbReference type="EMBL" id="MDR6942731.1"/>
    </source>
</evidence>
<name>A0ABU1TBV0_9SPHI</name>
<sequence>MKENLQKKELQEVIATTQKEVLSYYPILKAKRGELKALRILDNGTKRFVTPIIELVGGSEENVKSYLTADWAFEGNKVLLDPFILLNEDESSFDIFKNILDFLNSKGVNAVPVIRLDYSDTLLSEFASILNNDSEIAIRVTKRYAIPRRFDSAIEKLKSFFAFDESNVSLIIDYSYIEEQTVDTAISSADALLRHISLGDYLAIILAAGSFVKDLSLIPPDSVESLIRYEWDMWNEITSDDTMAEFLSYSDYATRYPIYDDSVQSFPGSSSIRYTSKSHFVILRGHVPGNHPDGMGQYHDKCNLLIGLSVYDGAAFSAADSLINDCAAKVINSGNPETWVKISTARHIEKIVSLLN</sequence>
<dbReference type="InterPro" id="IPR025683">
    <property type="entry name" value="Protein_beta"/>
</dbReference>
<keyword evidence="2" id="KW-1185">Reference proteome</keyword>
<dbReference type="EMBL" id="JAVDUU010000002">
    <property type="protein sequence ID" value="MDR6942731.1"/>
    <property type="molecule type" value="Genomic_DNA"/>
</dbReference>
<reference evidence="1 2" key="1">
    <citation type="submission" date="2023-07" db="EMBL/GenBank/DDBJ databases">
        <title>Sorghum-associated microbial communities from plants grown in Nebraska, USA.</title>
        <authorList>
            <person name="Schachtman D."/>
        </authorList>
    </citation>
    <scope>NUCLEOTIDE SEQUENCE [LARGE SCALE GENOMIC DNA]</scope>
    <source>
        <strain evidence="1 2">3262</strain>
    </source>
</reference>
<organism evidence="1 2">
    <name type="scientific">Mucilaginibacter pocheonensis</name>
    <dbReference type="NCBI Taxonomy" id="398050"/>
    <lineage>
        <taxon>Bacteria</taxon>
        <taxon>Pseudomonadati</taxon>
        <taxon>Bacteroidota</taxon>
        <taxon>Sphingobacteriia</taxon>
        <taxon>Sphingobacteriales</taxon>
        <taxon>Sphingobacteriaceae</taxon>
        <taxon>Mucilaginibacter</taxon>
    </lineage>
</organism>
<dbReference type="Proteomes" id="UP001247620">
    <property type="component" value="Unassembled WGS sequence"/>
</dbReference>